<sequence>MRTIEPIAKFDFAFSQFCLRHRFSLPFARVSQAISHTGDGHLYAVIGLLAWLIDDTLGLMFLLTGLLSFALELPLYWASKNLFKRRRPQELSELLPSFITPSDRYSLPSGHTAAAFLMANLLGHFYPDTQILALSWASLIATARILLGVHFFTDVLIGALLGMSCATSAIAIMGA</sequence>
<keyword evidence="13" id="KW-1185">Reference proteome</keyword>
<evidence type="ECO:0000256" key="1">
    <source>
        <dbReference type="ARBA" id="ARBA00004651"/>
    </source>
</evidence>
<evidence type="ECO:0000256" key="3">
    <source>
        <dbReference type="ARBA" id="ARBA00022475"/>
    </source>
</evidence>
<evidence type="ECO:0000256" key="10">
    <source>
        <dbReference type="SAM" id="Phobius"/>
    </source>
</evidence>
<dbReference type="InterPro" id="IPR036938">
    <property type="entry name" value="PAP2/HPO_sf"/>
</dbReference>
<dbReference type="Proteomes" id="UP000198854">
    <property type="component" value="Unassembled WGS sequence"/>
</dbReference>
<dbReference type="Gene3D" id="1.20.144.10">
    <property type="entry name" value="Phosphatidic acid phosphatase type 2/haloperoxidase"/>
    <property type="match status" value="1"/>
</dbReference>
<dbReference type="CDD" id="cd01610">
    <property type="entry name" value="PAP2_like"/>
    <property type="match status" value="1"/>
</dbReference>
<gene>
    <name evidence="12" type="ORF">SAMN04488136_1019</name>
</gene>
<keyword evidence="5" id="KW-0378">Hydrolase</keyword>
<feature type="transmembrane region" description="Helical" evidence="10">
    <location>
        <begin position="57"/>
        <end position="78"/>
    </location>
</feature>
<evidence type="ECO:0000256" key="8">
    <source>
        <dbReference type="ARBA" id="ARBA00032707"/>
    </source>
</evidence>
<evidence type="ECO:0000259" key="11">
    <source>
        <dbReference type="SMART" id="SM00014"/>
    </source>
</evidence>
<dbReference type="STRING" id="861298.SAMN04488136_1019"/>
<dbReference type="SUPFAM" id="SSF48317">
    <property type="entry name" value="Acid phosphatase/Vanadium-dependent haloperoxidase"/>
    <property type="match status" value="1"/>
</dbReference>
<dbReference type="Pfam" id="PF01569">
    <property type="entry name" value="PAP2"/>
    <property type="match status" value="1"/>
</dbReference>
<evidence type="ECO:0000256" key="2">
    <source>
        <dbReference type="ARBA" id="ARBA00012374"/>
    </source>
</evidence>
<evidence type="ECO:0000313" key="12">
    <source>
        <dbReference type="EMBL" id="SDG63909.1"/>
    </source>
</evidence>
<feature type="domain" description="Phosphatidic acid phosphatase type 2/haloperoxidase" evidence="11">
    <location>
        <begin position="56"/>
        <end position="170"/>
    </location>
</feature>
<proteinExistence type="predicted"/>
<name>A0A1G7VWU7_9VIBR</name>
<evidence type="ECO:0000256" key="4">
    <source>
        <dbReference type="ARBA" id="ARBA00022692"/>
    </source>
</evidence>
<reference evidence="12 13" key="1">
    <citation type="submission" date="2016-10" db="EMBL/GenBank/DDBJ databases">
        <authorList>
            <person name="de Groot N.N."/>
        </authorList>
    </citation>
    <scope>NUCLEOTIDE SEQUENCE [LARGE SCALE GENOMIC DNA]</scope>
    <source>
        <strain evidence="12 13">CGMCC 1.10228</strain>
    </source>
</reference>
<dbReference type="OrthoDB" id="9780507at2"/>
<organism evidence="12 13">
    <name type="scientific">Vibrio xiamenensis</name>
    <dbReference type="NCBI Taxonomy" id="861298"/>
    <lineage>
        <taxon>Bacteria</taxon>
        <taxon>Pseudomonadati</taxon>
        <taxon>Pseudomonadota</taxon>
        <taxon>Gammaproteobacteria</taxon>
        <taxon>Vibrionales</taxon>
        <taxon>Vibrionaceae</taxon>
        <taxon>Vibrio</taxon>
    </lineage>
</organism>
<dbReference type="AlphaFoldDB" id="A0A1G7VWU7"/>
<comment type="catalytic activity">
    <reaction evidence="9">
        <text>di-trans,octa-cis-undecaprenyl diphosphate + H2O = di-trans,octa-cis-undecaprenyl phosphate + phosphate + H(+)</text>
        <dbReference type="Rhea" id="RHEA:28094"/>
        <dbReference type="ChEBI" id="CHEBI:15377"/>
        <dbReference type="ChEBI" id="CHEBI:15378"/>
        <dbReference type="ChEBI" id="CHEBI:43474"/>
        <dbReference type="ChEBI" id="CHEBI:58405"/>
        <dbReference type="ChEBI" id="CHEBI:60392"/>
        <dbReference type="EC" id="3.6.1.27"/>
    </reaction>
</comment>
<dbReference type="SMART" id="SM00014">
    <property type="entry name" value="acidPPc"/>
    <property type="match status" value="1"/>
</dbReference>
<evidence type="ECO:0000256" key="9">
    <source>
        <dbReference type="ARBA" id="ARBA00047594"/>
    </source>
</evidence>
<dbReference type="GO" id="GO:0005886">
    <property type="term" value="C:plasma membrane"/>
    <property type="evidence" value="ECO:0007669"/>
    <property type="project" value="UniProtKB-SubCell"/>
</dbReference>
<dbReference type="InterPro" id="IPR000326">
    <property type="entry name" value="PAP2/HPO"/>
</dbReference>
<keyword evidence="7 10" id="KW-0472">Membrane</keyword>
<dbReference type="RefSeq" id="WP_093267971.1">
    <property type="nucleotide sequence ID" value="NZ_FNDD01000001.1"/>
</dbReference>
<dbReference type="EC" id="3.6.1.27" evidence="2"/>
<dbReference type="PANTHER" id="PTHR14969">
    <property type="entry name" value="SPHINGOSINE-1-PHOSPHATE PHOSPHOHYDROLASE"/>
    <property type="match status" value="1"/>
</dbReference>
<feature type="transmembrane region" description="Helical" evidence="10">
    <location>
        <begin position="155"/>
        <end position="174"/>
    </location>
</feature>
<dbReference type="EMBL" id="FNDD01000001">
    <property type="protein sequence ID" value="SDG63909.1"/>
    <property type="molecule type" value="Genomic_DNA"/>
</dbReference>
<comment type="subcellular location">
    <subcellularLocation>
        <location evidence="1">Cell membrane</location>
        <topology evidence="1">Multi-pass membrane protein</topology>
    </subcellularLocation>
</comment>
<keyword evidence="6 10" id="KW-1133">Transmembrane helix</keyword>
<evidence type="ECO:0000256" key="6">
    <source>
        <dbReference type="ARBA" id="ARBA00022989"/>
    </source>
</evidence>
<keyword evidence="3" id="KW-1003">Cell membrane</keyword>
<evidence type="ECO:0000256" key="7">
    <source>
        <dbReference type="ARBA" id="ARBA00023136"/>
    </source>
</evidence>
<dbReference type="GO" id="GO:0050380">
    <property type="term" value="F:undecaprenyl-diphosphatase activity"/>
    <property type="evidence" value="ECO:0007669"/>
    <property type="project" value="UniProtKB-EC"/>
</dbReference>
<protein>
    <recommendedName>
        <fullName evidence="2">undecaprenyl-diphosphate phosphatase</fullName>
        <ecNumber evidence="2">3.6.1.27</ecNumber>
    </recommendedName>
    <alternativeName>
        <fullName evidence="8">Undecaprenyl pyrophosphate phosphatase</fullName>
    </alternativeName>
</protein>
<evidence type="ECO:0000256" key="5">
    <source>
        <dbReference type="ARBA" id="ARBA00022801"/>
    </source>
</evidence>
<dbReference type="PANTHER" id="PTHR14969:SF62">
    <property type="entry name" value="DECAPRENYLPHOSPHORYL-5-PHOSPHORIBOSE PHOSPHATASE RV3807C-RELATED"/>
    <property type="match status" value="1"/>
</dbReference>
<keyword evidence="4 10" id="KW-0812">Transmembrane</keyword>
<evidence type="ECO:0000313" key="13">
    <source>
        <dbReference type="Proteomes" id="UP000198854"/>
    </source>
</evidence>
<accession>A0A1G7VWU7</accession>